<dbReference type="PANTHER" id="PTHR20881">
    <property type="entry name" value="3-METHYL-2-OXOBUTANOATE HYDROXYMETHYLTRANSFERASE"/>
    <property type="match status" value="1"/>
</dbReference>
<dbReference type="CDD" id="cd06557">
    <property type="entry name" value="KPHMT-like"/>
    <property type="match status" value="1"/>
</dbReference>
<comment type="subunit">
    <text evidence="3 7">Homodecamer; pentamer of dimers.</text>
</comment>
<feature type="active site" description="Proton acceptor" evidence="7 8">
    <location>
        <position position="186"/>
    </location>
</feature>
<gene>
    <name evidence="7 12" type="primary">panB</name>
    <name evidence="12" type="ORF">DNH61_23390</name>
</gene>
<comment type="similarity">
    <text evidence="2 7">Belongs to the PanB family.</text>
</comment>
<evidence type="ECO:0000256" key="4">
    <source>
        <dbReference type="ARBA" id="ARBA00022655"/>
    </source>
</evidence>
<protein>
    <recommendedName>
        <fullName evidence="7">3-methyl-2-oxobutanoate hydroxymethyltransferase</fullName>
        <ecNumber evidence="7">2.1.2.11</ecNumber>
    </recommendedName>
    <alternativeName>
        <fullName evidence="7">Ketopantoate hydroxymethyltransferase</fullName>
        <shortName evidence="7">KPHMT</shortName>
    </alternativeName>
</protein>
<dbReference type="GO" id="GO:0032259">
    <property type="term" value="P:methylation"/>
    <property type="evidence" value="ECO:0007669"/>
    <property type="project" value="UniProtKB-KW"/>
</dbReference>
<dbReference type="AlphaFoldDB" id="A0A2W1LEU6"/>
<feature type="binding site" evidence="7 10">
    <location>
        <position position="48"/>
    </location>
    <ligand>
        <name>Mg(2+)</name>
        <dbReference type="ChEBI" id="CHEBI:18420"/>
    </ligand>
</feature>
<evidence type="ECO:0000256" key="11">
    <source>
        <dbReference type="SAM" id="MobiDB-lite"/>
    </source>
</evidence>
<dbReference type="GO" id="GO:0008168">
    <property type="term" value="F:methyltransferase activity"/>
    <property type="evidence" value="ECO:0007669"/>
    <property type="project" value="UniProtKB-KW"/>
</dbReference>
<evidence type="ECO:0000256" key="9">
    <source>
        <dbReference type="PIRSR" id="PIRSR000388-2"/>
    </source>
</evidence>
<comment type="caution">
    <text evidence="12">The sequence shown here is derived from an EMBL/GenBank/DDBJ whole genome shotgun (WGS) entry which is preliminary data.</text>
</comment>
<evidence type="ECO:0000256" key="10">
    <source>
        <dbReference type="PIRSR" id="PIRSR000388-3"/>
    </source>
</evidence>
<proteinExistence type="inferred from homology"/>
<comment type="function">
    <text evidence="6 7">Catalyzes the reversible reaction in which hydroxymethyl group from 5,10-methylenetetrahydrofolate is transferred onto alpha-ketoisovalerate to form ketopantoate.</text>
</comment>
<sequence length="294" mass="31454">MTMKHALSVTKLKKMKQDGNPISVLTAYDYPSAKLAEEAGIDVLLVGDSLGNVVLGYDTTIPVTLDDMVYHSRAVARGAANTFIVADLPFATYRLGQEATLRNAARLMQEGGVQAVKMEGGADLAEEIGTLVRSGIPVMGHIGLTPQSINQIGSYKVHGKMPEEISRLIEDAKALEKAGVFALVLELVTDQVAAQITRELSIPTIGIGAGASCDGQVLVYHDLLQYASPYRAKKFVKTYADIGTTVRQAIGEFVQEVKNRSFPLEEHSFSSGQASSSVPVYGGGSAEKKEHASR</sequence>
<dbReference type="InterPro" id="IPR040442">
    <property type="entry name" value="Pyrv_kinase-like_dom_sf"/>
</dbReference>
<evidence type="ECO:0000256" key="1">
    <source>
        <dbReference type="ARBA" id="ARBA00005033"/>
    </source>
</evidence>
<evidence type="ECO:0000256" key="7">
    <source>
        <dbReference type="HAMAP-Rule" id="MF_00156"/>
    </source>
</evidence>
<keyword evidence="12" id="KW-0489">Methyltransferase</keyword>
<feature type="binding site" evidence="7 10">
    <location>
        <position position="119"/>
    </location>
    <ligand>
        <name>Mg(2+)</name>
        <dbReference type="ChEBI" id="CHEBI:18420"/>
    </ligand>
</feature>
<comment type="catalytic activity">
    <reaction evidence="7">
        <text>(6R)-5,10-methylene-5,6,7,8-tetrahydrofolate + 3-methyl-2-oxobutanoate + H2O = 2-dehydropantoate + (6S)-5,6,7,8-tetrahydrofolate</text>
        <dbReference type="Rhea" id="RHEA:11824"/>
        <dbReference type="ChEBI" id="CHEBI:11561"/>
        <dbReference type="ChEBI" id="CHEBI:11851"/>
        <dbReference type="ChEBI" id="CHEBI:15377"/>
        <dbReference type="ChEBI" id="CHEBI:15636"/>
        <dbReference type="ChEBI" id="CHEBI:57453"/>
        <dbReference type="EC" id="2.1.2.11"/>
    </reaction>
</comment>
<dbReference type="GO" id="GO:0015940">
    <property type="term" value="P:pantothenate biosynthetic process"/>
    <property type="evidence" value="ECO:0007669"/>
    <property type="project" value="UniProtKB-UniRule"/>
</dbReference>
<dbReference type="Gene3D" id="3.20.20.60">
    <property type="entry name" value="Phosphoenolpyruvate-binding domains"/>
    <property type="match status" value="1"/>
</dbReference>
<feature type="binding site" evidence="7 10">
    <location>
        <position position="87"/>
    </location>
    <ligand>
        <name>Mg(2+)</name>
        <dbReference type="ChEBI" id="CHEBI:18420"/>
    </ligand>
</feature>
<dbReference type="GO" id="GO:0000287">
    <property type="term" value="F:magnesium ion binding"/>
    <property type="evidence" value="ECO:0007669"/>
    <property type="project" value="TreeGrafter"/>
</dbReference>
<evidence type="ECO:0000313" key="13">
    <source>
        <dbReference type="Proteomes" id="UP000249522"/>
    </source>
</evidence>
<evidence type="ECO:0000256" key="6">
    <source>
        <dbReference type="ARBA" id="ARBA00056497"/>
    </source>
</evidence>
<dbReference type="SUPFAM" id="SSF51621">
    <property type="entry name" value="Phosphoenolpyruvate/pyruvate domain"/>
    <property type="match status" value="1"/>
</dbReference>
<reference evidence="12 13" key="1">
    <citation type="submission" date="2018-06" db="EMBL/GenBank/DDBJ databases">
        <title>Paenibacillus imtechensis sp. nov.</title>
        <authorList>
            <person name="Pinnaka A.K."/>
            <person name="Singh H."/>
            <person name="Kaur M."/>
        </authorList>
    </citation>
    <scope>NUCLEOTIDE SEQUENCE [LARGE SCALE GENOMIC DNA]</scope>
    <source>
        <strain evidence="12 13">SMB1</strain>
    </source>
</reference>
<dbReference type="EC" id="2.1.2.11" evidence="7"/>
<keyword evidence="7 10" id="KW-0460">Magnesium</keyword>
<keyword evidence="7" id="KW-0963">Cytoplasm</keyword>
<keyword evidence="7 10" id="KW-0479">Metal-binding</keyword>
<organism evidence="12 13">
    <name type="scientific">Paenibacillus sambharensis</name>
    <dbReference type="NCBI Taxonomy" id="1803190"/>
    <lineage>
        <taxon>Bacteria</taxon>
        <taxon>Bacillati</taxon>
        <taxon>Bacillota</taxon>
        <taxon>Bacilli</taxon>
        <taxon>Bacillales</taxon>
        <taxon>Paenibacillaceae</taxon>
        <taxon>Paenibacillus</taxon>
    </lineage>
</organism>
<dbReference type="Proteomes" id="UP000249522">
    <property type="component" value="Unassembled WGS sequence"/>
</dbReference>
<evidence type="ECO:0000256" key="2">
    <source>
        <dbReference type="ARBA" id="ARBA00008676"/>
    </source>
</evidence>
<dbReference type="OrthoDB" id="9781789at2"/>
<name>A0A2W1LEU6_9BACL</name>
<comment type="cofactor">
    <cofactor evidence="7 10">
        <name>Mg(2+)</name>
        <dbReference type="ChEBI" id="CHEBI:18420"/>
    </cofactor>
    <text evidence="7 10">Binds 1 Mg(2+) ion per subunit.</text>
</comment>
<dbReference type="NCBIfam" id="NF001452">
    <property type="entry name" value="PRK00311.1"/>
    <property type="match status" value="1"/>
</dbReference>
<comment type="pathway">
    <text evidence="1 7">Cofactor biosynthesis; (R)-pantothenate biosynthesis; (R)-pantoate from 3-methyl-2-oxobutanoate: step 1/2.</text>
</comment>
<feature type="binding site" evidence="7 9">
    <location>
        <position position="87"/>
    </location>
    <ligand>
        <name>3-methyl-2-oxobutanoate</name>
        <dbReference type="ChEBI" id="CHEBI:11851"/>
    </ligand>
</feature>
<keyword evidence="13" id="KW-1185">Reference proteome</keyword>
<keyword evidence="4 7" id="KW-0566">Pantothenate biosynthesis</keyword>
<evidence type="ECO:0000313" key="12">
    <source>
        <dbReference type="EMBL" id="PZD93565.1"/>
    </source>
</evidence>
<evidence type="ECO:0000256" key="8">
    <source>
        <dbReference type="PIRSR" id="PIRSR000388-1"/>
    </source>
</evidence>
<feature type="binding site" evidence="7 9">
    <location>
        <position position="117"/>
    </location>
    <ligand>
        <name>3-methyl-2-oxobutanoate</name>
        <dbReference type="ChEBI" id="CHEBI:11851"/>
    </ligand>
</feature>
<dbReference type="InterPro" id="IPR015813">
    <property type="entry name" value="Pyrv/PenolPyrv_kinase-like_dom"/>
</dbReference>
<evidence type="ECO:0000256" key="5">
    <source>
        <dbReference type="ARBA" id="ARBA00022679"/>
    </source>
</evidence>
<comment type="subcellular location">
    <subcellularLocation>
        <location evidence="7">Cytoplasm</location>
    </subcellularLocation>
</comment>
<dbReference type="GO" id="GO:0005737">
    <property type="term" value="C:cytoplasm"/>
    <property type="evidence" value="ECO:0007669"/>
    <property type="project" value="UniProtKB-SubCell"/>
</dbReference>
<keyword evidence="5 7" id="KW-0808">Transferase</keyword>
<feature type="compositionally biased region" description="Polar residues" evidence="11">
    <location>
        <begin position="269"/>
        <end position="278"/>
    </location>
</feature>
<dbReference type="PIRSF" id="PIRSF000388">
    <property type="entry name" value="Pantoate_hydroxy_MeTrfase"/>
    <property type="match status" value="1"/>
</dbReference>
<dbReference type="EMBL" id="QKRB01000057">
    <property type="protein sequence ID" value="PZD93565.1"/>
    <property type="molecule type" value="Genomic_DNA"/>
</dbReference>
<accession>A0A2W1LEU6</accession>
<feature type="region of interest" description="Disordered" evidence="11">
    <location>
        <begin position="266"/>
        <end position="294"/>
    </location>
</feature>
<dbReference type="NCBIfam" id="TIGR00222">
    <property type="entry name" value="panB"/>
    <property type="match status" value="1"/>
</dbReference>
<dbReference type="FunFam" id="3.20.20.60:FF:000003">
    <property type="entry name" value="3-methyl-2-oxobutanoate hydroxymethyltransferase"/>
    <property type="match status" value="1"/>
</dbReference>
<dbReference type="UniPathway" id="UPA00028">
    <property type="reaction ID" value="UER00003"/>
</dbReference>
<dbReference type="InterPro" id="IPR003700">
    <property type="entry name" value="Pantoate_hydroxy_MeTrfase"/>
</dbReference>
<feature type="binding site" evidence="7 9">
    <location>
        <begin position="48"/>
        <end position="49"/>
    </location>
    <ligand>
        <name>3-methyl-2-oxobutanoate</name>
        <dbReference type="ChEBI" id="CHEBI:11851"/>
    </ligand>
</feature>
<dbReference type="PANTHER" id="PTHR20881:SF0">
    <property type="entry name" value="3-METHYL-2-OXOBUTANOATE HYDROXYMETHYLTRANSFERASE"/>
    <property type="match status" value="1"/>
</dbReference>
<dbReference type="HAMAP" id="MF_00156">
    <property type="entry name" value="PanB"/>
    <property type="match status" value="1"/>
</dbReference>
<dbReference type="Pfam" id="PF02548">
    <property type="entry name" value="Pantoate_transf"/>
    <property type="match status" value="1"/>
</dbReference>
<dbReference type="GO" id="GO:0003864">
    <property type="term" value="F:3-methyl-2-oxobutanoate hydroxymethyltransferase activity"/>
    <property type="evidence" value="ECO:0007669"/>
    <property type="project" value="UniProtKB-UniRule"/>
</dbReference>
<evidence type="ECO:0000256" key="3">
    <source>
        <dbReference type="ARBA" id="ARBA00011424"/>
    </source>
</evidence>